<dbReference type="EMBL" id="CP157981">
    <property type="protein sequence ID" value="XBU17023.1"/>
    <property type="molecule type" value="Genomic_DNA"/>
</dbReference>
<reference evidence="2" key="1">
    <citation type="submission" date="2024-06" db="EMBL/GenBank/DDBJ databases">
        <authorList>
            <person name="Song Z."/>
        </authorList>
    </citation>
    <scope>NUCLEOTIDE SEQUENCE</scope>
    <source>
        <strain evidence="2">A1-4-2</strain>
    </source>
</reference>
<evidence type="ECO:0000259" key="1">
    <source>
        <dbReference type="Pfam" id="PF13538"/>
    </source>
</evidence>
<gene>
    <name evidence="2" type="ORF">ABJ384_03415</name>
</gene>
<dbReference type="RefSeq" id="WP_349929699.1">
    <property type="nucleotide sequence ID" value="NZ_CP157981.1"/>
</dbReference>
<name>A0AAU7T0M4_9GAMM</name>
<dbReference type="AlphaFoldDB" id="A0AAU7T0M4"/>
<dbReference type="InterPro" id="IPR027785">
    <property type="entry name" value="UvrD-like_helicase_C"/>
</dbReference>
<keyword evidence="2" id="KW-0067">ATP-binding</keyword>
<dbReference type="GO" id="GO:0005524">
    <property type="term" value="F:ATP binding"/>
    <property type="evidence" value="ECO:0007669"/>
    <property type="project" value="UniProtKB-KW"/>
</dbReference>
<sequence length="132" mass="15250">MYRAKGNEAAMVYVMNSHYYQSGYELGKKRNSLFTAITRTKAWLRLCGIGSLMDDLIQEYNQLLQNNFKLSFTYPNIQSIDDLEQAYGDKTDDERKELENSFKSIKQIKIMLDNGELTIDDVPEDLRSIFGG</sequence>
<proteinExistence type="predicted"/>
<accession>A0AAU7T0M4</accession>
<evidence type="ECO:0000313" key="2">
    <source>
        <dbReference type="EMBL" id="XBU17023.1"/>
    </source>
</evidence>
<dbReference type="Pfam" id="PF13538">
    <property type="entry name" value="UvrD_C_2"/>
    <property type="match status" value="1"/>
</dbReference>
<protein>
    <submittedName>
        <fullName evidence="2">ATP-binding domain-containing protein</fullName>
    </submittedName>
</protein>
<feature type="domain" description="UvrD-like helicase C-terminal" evidence="1">
    <location>
        <begin position="2"/>
        <end position="46"/>
    </location>
</feature>
<keyword evidence="2" id="KW-0547">Nucleotide-binding</keyword>
<organism evidence="2">
    <name type="scientific">Acinetobacter sp. A1-4-2</name>
    <dbReference type="NCBI Taxonomy" id="3156489"/>
    <lineage>
        <taxon>Bacteria</taxon>
        <taxon>Pseudomonadati</taxon>
        <taxon>Pseudomonadota</taxon>
        <taxon>Gammaproteobacteria</taxon>
        <taxon>Moraxellales</taxon>
        <taxon>Moraxellaceae</taxon>
        <taxon>Acinetobacter</taxon>
    </lineage>
</organism>